<keyword evidence="4" id="KW-1185">Reference proteome</keyword>
<feature type="signal peptide" evidence="2">
    <location>
        <begin position="1"/>
        <end position="19"/>
    </location>
</feature>
<evidence type="ECO:0000313" key="3">
    <source>
        <dbReference type="EMBL" id="KZT69299.1"/>
    </source>
</evidence>
<dbReference type="STRING" id="1314783.A0A165QD80"/>
<accession>A0A165QD80</accession>
<evidence type="ECO:0000256" key="1">
    <source>
        <dbReference type="SAM" id="MobiDB-lite"/>
    </source>
</evidence>
<name>A0A165QD80_9APHY</name>
<evidence type="ECO:0000313" key="4">
    <source>
        <dbReference type="Proteomes" id="UP000076727"/>
    </source>
</evidence>
<dbReference type="PANTHER" id="PTHR40633:SF1">
    <property type="entry name" value="GPI ANCHORED SERINE-THREONINE RICH PROTEIN (AFU_ORTHOLOGUE AFUA_1G03630)"/>
    <property type="match status" value="1"/>
</dbReference>
<dbReference type="EMBL" id="KV429059">
    <property type="protein sequence ID" value="KZT69299.1"/>
    <property type="molecule type" value="Genomic_DNA"/>
</dbReference>
<keyword evidence="2" id="KW-0732">Signal</keyword>
<protein>
    <recommendedName>
        <fullName evidence="5">Ser-Thr-rich glycosyl-phosphatidyl-inositol-anchored membrane family-domain-containing protein</fullName>
    </recommendedName>
</protein>
<gene>
    <name evidence="3" type="ORF">DAEQUDRAFT_765607</name>
</gene>
<dbReference type="PANTHER" id="PTHR40633">
    <property type="entry name" value="MATRIX PROTEIN, PUTATIVE (AFU_ORTHOLOGUE AFUA_8G05410)-RELATED"/>
    <property type="match status" value="1"/>
</dbReference>
<dbReference type="OrthoDB" id="2432613at2759"/>
<evidence type="ECO:0000256" key="2">
    <source>
        <dbReference type="SAM" id="SignalP"/>
    </source>
</evidence>
<proteinExistence type="predicted"/>
<feature type="region of interest" description="Disordered" evidence="1">
    <location>
        <begin position="183"/>
        <end position="237"/>
    </location>
</feature>
<organism evidence="3 4">
    <name type="scientific">Daedalea quercina L-15889</name>
    <dbReference type="NCBI Taxonomy" id="1314783"/>
    <lineage>
        <taxon>Eukaryota</taxon>
        <taxon>Fungi</taxon>
        <taxon>Dikarya</taxon>
        <taxon>Basidiomycota</taxon>
        <taxon>Agaricomycotina</taxon>
        <taxon>Agaricomycetes</taxon>
        <taxon>Polyporales</taxon>
        <taxon>Fomitopsis</taxon>
    </lineage>
</organism>
<evidence type="ECO:0008006" key="5">
    <source>
        <dbReference type="Google" id="ProtNLM"/>
    </source>
</evidence>
<reference evidence="3 4" key="1">
    <citation type="journal article" date="2016" name="Mol. Biol. Evol.">
        <title>Comparative Genomics of Early-Diverging Mushroom-Forming Fungi Provides Insights into the Origins of Lignocellulose Decay Capabilities.</title>
        <authorList>
            <person name="Nagy L.G."/>
            <person name="Riley R."/>
            <person name="Tritt A."/>
            <person name="Adam C."/>
            <person name="Daum C."/>
            <person name="Floudas D."/>
            <person name="Sun H."/>
            <person name="Yadav J.S."/>
            <person name="Pangilinan J."/>
            <person name="Larsson K.H."/>
            <person name="Matsuura K."/>
            <person name="Barry K."/>
            <person name="Labutti K."/>
            <person name="Kuo R."/>
            <person name="Ohm R.A."/>
            <person name="Bhattacharya S.S."/>
            <person name="Shirouzu T."/>
            <person name="Yoshinaga Y."/>
            <person name="Martin F.M."/>
            <person name="Grigoriev I.V."/>
            <person name="Hibbett D.S."/>
        </authorList>
    </citation>
    <scope>NUCLEOTIDE SEQUENCE [LARGE SCALE GENOMIC DNA]</scope>
    <source>
        <strain evidence="3 4">L-15889</strain>
    </source>
</reference>
<dbReference type="InterPro" id="IPR052982">
    <property type="entry name" value="SRP1/TIP1-like"/>
</dbReference>
<feature type="chain" id="PRO_5007864810" description="Ser-Thr-rich glycosyl-phosphatidyl-inositol-anchored membrane family-domain-containing protein" evidence="2">
    <location>
        <begin position="20"/>
        <end position="270"/>
    </location>
</feature>
<sequence length="270" mass="26807">MYSSVVLAYLFLGAAFVRANPTPTTPAPGDLYNEGAECRVAWDADQTGVWTVMNVELMTGDNEQMQFLELVATVDGTNASNNSITYTCPDVDLNSQVYFYQFTSPFSTNVYWTGRFAIAAANGSTVPAPDTELSNGATISWGSGSIVGQTPGTAPAYGQSASGSSASSSTAASVTSSSGSVSAGASSSSAVPESTTVSGPPLTAAAASSSSTSKIIKTTSTPTSGGSSDSSAPASTSAAASGAGALRADGLVLHAGAALILAALTFTAAL</sequence>
<dbReference type="AlphaFoldDB" id="A0A165QD80"/>
<dbReference type="Proteomes" id="UP000076727">
    <property type="component" value="Unassembled WGS sequence"/>
</dbReference>